<dbReference type="EMBL" id="CP000247">
    <property type="protein sequence ID" value="ABG72463.1"/>
    <property type="molecule type" value="Genomic_DNA"/>
</dbReference>
<proteinExistence type="predicted"/>
<organism evidence="1 2">
    <name type="scientific">Escherichia coli O6:K15:H31 (strain 536 / UPEC)</name>
    <dbReference type="NCBI Taxonomy" id="362663"/>
    <lineage>
        <taxon>Bacteria</taxon>
        <taxon>Pseudomonadati</taxon>
        <taxon>Pseudomonadota</taxon>
        <taxon>Gammaproteobacteria</taxon>
        <taxon>Enterobacterales</taxon>
        <taxon>Enterobacteriaceae</taxon>
        <taxon>Escherichia</taxon>
    </lineage>
</organism>
<name>A0A454AB19_ECOL5</name>
<accession>A0A454AB19</accession>
<evidence type="ECO:0000313" key="1">
    <source>
        <dbReference type="EMBL" id="ABG72463.1"/>
    </source>
</evidence>
<gene>
    <name evidence="1" type="ordered locus">ECP_4527</name>
</gene>
<reference evidence="1 2" key="1">
    <citation type="journal article" date="2006" name="Mol. Microbiol.">
        <title>Role of pathogenicity island-associated integrases in the genome plasticity of uropathogenic Escherichia coli strain 536.</title>
        <authorList>
            <person name="Hochhut B."/>
            <person name="Wilde C."/>
            <person name="Balling G."/>
            <person name="Middendorf B."/>
            <person name="Dobrindt U."/>
            <person name="Brzuszkiewicz E."/>
            <person name="Gottschalk G."/>
            <person name="Carniel E."/>
            <person name="Hacker J."/>
        </authorList>
    </citation>
    <scope>NUCLEOTIDE SEQUENCE [LARGE SCALE GENOMIC DNA]</scope>
    <source>
        <strain evidence="2">536 / UPEC</strain>
    </source>
</reference>
<dbReference type="KEGG" id="ecp:ECP_4527"/>
<sequence length="56" mass="6698">MLWLFPKRPFLTVPATPVSCHYFYGFDKKSSSCMIDFVDRFDRIFSFYPAFCMVLK</sequence>
<dbReference type="Proteomes" id="UP000009182">
    <property type="component" value="Chromosome"/>
</dbReference>
<protein>
    <submittedName>
        <fullName evidence="1">Uncharacterized protein</fullName>
    </submittedName>
</protein>
<dbReference type="AlphaFoldDB" id="A0A454AB19"/>
<evidence type="ECO:0000313" key="2">
    <source>
        <dbReference type="Proteomes" id="UP000009182"/>
    </source>
</evidence>